<dbReference type="InterPro" id="IPR021109">
    <property type="entry name" value="Peptidase_aspartic_dom_sf"/>
</dbReference>
<dbReference type="GeneID" id="24100211"/>
<dbReference type="HOGENOM" id="CLU_021426_0_0_1"/>
<dbReference type="InterPro" id="IPR001461">
    <property type="entry name" value="Aspartic_peptidase_A1"/>
</dbReference>
<dbReference type="GO" id="GO:0004190">
    <property type="term" value="F:aspartic-type endopeptidase activity"/>
    <property type="evidence" value="ECO:0007669"/>
    <property type="project" value="InterPro"/>
</dbReference>
<organism evidence="4 5">
    <name type="scientific">Fibroporia radiculosa</name>
    <dbReference type="NCBI Taxonomy" id="599839"/>
    <lineage>
        <taxon>Eukaryota</taxon>
        <taxon>Fungi</taxon>
        <taxon>Dikarya</taxon>
        <taxon>Basidiomycota</taxon>
        <taxon>Agaricomycotina</taxon>
        <taxon>Agaricomycetes</taxon>
        <taxon>Polyporales</taxon>
        <taxon>Fibroporiaceae</taxon>
        <taxon>Fibroporia</taxon>
    </lineage>
</organism>
<feature type="chain" id="PRO_5003778504" description="Peptidase A1 domain-containing protein" evidence="2">
    <location>
        <begin position="17"/>
        <end position="525"/>
    </location>
</feature>
<gene>
    <name evidence="4" type="ORF">FIBRA_07514</name>
</gene>
<dbReference type="CDD" id="cd05471">
    <property type="entry name" value="pepsin_like"/>
    <property type="match status" value="1"/>
</dbReference>
<name>J4GV45_9APHY</name>
<keyword evidence="5" id="KW-1185">Reference proteome</keyword>
<dbReference type="InParanoid" id="J4GV45"/>
<dbReference type="PRINTS" id="PR00792">
    <property type="entry name" value="PEPSIN"/>
</dbReference>
<evidence type="ECO:0000313" key="4">
    <source>
        <dbReference type="EMBL" id="CCM05300.1"/>
    </source>
</evidence>
<dbReference type="InterPro" id="IPR033121">
    <property type="entry name" value="PEPTIDASE_A1"/>
</dbReference>
<dbReference type="AlphaFoldDB" id="J4GV45"/>
<evidence type="ECO:0000313" key="5">
    <source>
        <dbReference type="Proteomes" id="UP000006352"/>
    </source>
</evidence>
<accession>J4GV45</accession>
<comment type="similarity">
    <text evidence="1">Belongs to the peptidase A1 family.</text>
</comment>
<dbReference type="PANTHER" id="PTHR47966:SF51">
    <property type="entry name" value="BETA-SITE APP-CLEAVING ENZYME, ISOFORM A-RELATED"/>
    <property type="match status" value="1"/>
</dbReference>
<evidence type="ECO:0000256" key="1">
    <source>
        <dbReference type="ARBA" id="ARBA00007447"/>
    </source>
</evidence>
<dbReference type="PROSITE" id="PS51767">
    <property type="entry name" value="PEPTIDASE_A1"/>
    <property type="match status" value="1"/>
</dbReference>
<proteinExistence type="inferred from homology"/>
<dbReference type="RefSeq" id="XP_012184583.1">
    <property type="nucleotide sequence ID" value="XM_012329193.1"/>
</dbReference>
<dbReference type="PANTHER" id="PTHR47966">
    <property type="entry name" value="BETA-SITE APP-CLEAVING ENZYME, ISOFORM A-RELATED"/>
    <property type="match status" value="1"/>
</dbReference>
<dbReference type="EMBL" id="HE797185">
    <property type="protein sequence ID" value="CCM05300.1"/>
    <property type="molecule type" value="Genomic_DNA"/>
</dbReference>
<sequence length="525" mass="56058">MLVTILILFLAPLSLATTHLPLYRTSSRALEKRNGQYTAIGLGDYLDITYNVLVEIGNTRAPLVLDTGSSDLWLASDSCAGDCLDAGIALYSSEQLQSTGLDVRLFYGDSRTGTHASGPIGLESVGIANLSQSGQVFAAINDTNSTIFQTNSAGILGLGFPPISVIWRQLLQAQLASASSPVSKRSPLAPFPTNITAASIGQPPFPSFDFLSTTHSSRKRRRSNQSPLFSSASVLSSFAAYGPLFSRLIMQQALERPLVATTLQRDTLQIGGDVGSLSLGGLPEGIQDNQLTWVPVRAYSVDEGGLPPSPEAPNEVYPLVWEIAIDEVFFDGLKLPRSALVSPAISISGLVDTGNSLIRGPRDIVNHIIQRFGGPDYAFDCGEAHNLTFQIGSVLFPVDPRDFAQPLPADSPGPERCTAALAVTDPPGNGGFLYSWSLGDPFLKSALIAYYYGNLTHPSQDPPRIGLLSTVPANAADQLRQATRIAVADGGVFPGALYVLYSWNIYANSNIGIKQSRKLLHPGRT</sequence>
<dbReference type="SUPFAM" id="SSF50630">
    <property type="entry name" value="Acid proteases"/>
    <property type="match status" value="1"/>
</dbReference>
<feature type="signal peptide" evidence="2">
    <location>
        <begin position="1"/>
        <end position="16"/>
    </location>
</feature>
<dbReference type="OrthoDB" id="3089at2759"/>
<feature type="domain" description="Peptidase A1" evidence="3">
    <location>
        <begin position="50"/>
        <end position="468"/>
    </location>
</feature>
<reference evidence="4 5" key="1">
    <citation type="journal article" date="2012" name="Appl. Environ. Microbiol.">
        <title>Short-read sequencing for genomic analysis of the brown rot fungus Fibroporia radiculosa.</title>
        <authorList>
            <person name="Tang J.D."/>
            <person name="Perkins A.D."/>
            <person name="Sonstegard T.S."/>
            <person name="Schroeder S.G."/>
            <person name="Burgess S.C."/>
            <person name="Diehl S.V."/>
        </authorList>
    </citation>
    <scope>NUCLEOTIDE SEQUENCE [LARGE SCALE GENOMIC DNA]</scope>
    <source>
        <strain evidence="4 5">TFFH 294</strain>
    </source>
</reference>
<protein>
    <recommendedName>
        <fullName evidence="3">Peptidase A1 domain-containing protein</fullName>
    </recommendedName>
</protein>
<evidence type="ECO:0000259" key="3">
    <source>
        <dbReference type="PROSITE" id="PS51767"/>
    </source>
</evidence>
<dbReference type="Gene3D" id="2.40.70.10">
    <property type="entry name" value="Acid Proteases"/>
    <property type="match status" value="2"/>
</dbReference>
<keyword evidence="2" id="KW-0732">Signal</keyword>
<evidence type="ECO:0000256" key="2">
    <source>
        <dbReference type="SAM" id="SignalP"/>
    </source>
</evidence>
<dbReference type="STRING" id="599839.J4GV45"/>
<dbReference type="Pfam" id="PF00026">
    <property type="entry name" value="Asp"/>
    <property type="match status" value="2"/>
</dbReference>
<dbReference type="InterPro" id="IPR034164">
    <property type="entry name" value="Pepsin-like_dom"/>
</dbReference>
<dbReference type="Proteomes" id="UP000006352">
    <property type="component" value="Unassembled WGS sequence"/>
</dbReference>
<dbReference type="GO" id="GO:0006508">
    <property type="term" value="P:proteolysis"/>
    <property type="evidence" value="ECO:0007669"/>
    <property type="project" value="InterPro"/>
</dbReference>